<dbReference type="GeneID" id="19209994"/>
<evidence type="ECO:0000256" key="1">
    <source>
        <dbReference type="SAM" id="MobiDB-lite"/>
    </source>
</evidence>
<gene>
    <name evidence="2" type="ORF">CONPUDRAFT_79876</name>
</gene>
<name>A0A5M3N1D4_CONPW</name>
<protein>
    <submittedName>
        <fullName evidence="2">Uncharacterized protein</fullName>
    </submittedName>
</protein>
<dbReference type="EMBL" id="JH711574">
    <property type="protein sequence ID" value="EIW85199.1"/>
    <property type="molecule type" value="Genomic_DNA"/>
</dbReference>
<evidence type="ECO:0000313" key="3">
    <source>
        <dbReference type="Proteomes" id="UP000053558"/>
    </source>
</evidence>
<feature type="region of interest" description="Disordered" evidence="1">
    <location>
        <begin position="122"/>
        <end position="150"/>
    </location>
</feature>
<dbReference type="KEGG" id="cput:CONPUDRAFT_79876"/>
<dbReference type="Proteomes" id="UP000053558">
    <property type="component" value="Unassembled WGS sequence"/>
</dbReference>
<evidence type="ECO:0000313" key="2">
    <source>
        <dbReference type="EMBL" id="EIW85199.1"/>
    </source>
</evidence>
<keyword evidence="3" id="KW-1185">Reference proteome</keyword>
<organism evidence="2 3">
    <name type="scientific">Coniophora puteana (strain RWD-64-598)</name>
    <name type="common">Brown rot fungus</name>
    <dbReference type="NCBI Taxonomy" id="741705"/>
    <lineage>
        <taxon>Eukaryota</taxon>
        <taxon>Fungi</taxon>
        <taxon>Dikarya</taxon>
        <taxon>Basidiomycota</taxon>
        <taxon>Agaricomycotina</taxon>
        <taxon>Agaricomycetes</taxon>
        <taxon>Agaricomycetidae</taxon>
        <taxon>Boletales</taxon>
        <taxon>Coniophorineae</taxon>
        <taxon>Coniophoraceae</taxon>
        <taxon>Coniophora</taxon>
    </lineage>
</organism>
<dbReference type="AlphaFoldDB" id="A0A5M3N1D4"/>
<reference evidence="3" key="1">
    <citation type="journal article" date="2012" name="Science">
        <title>The Paleozoic origin of enzymatic lignin decomposition reconstructed from 31 fungal genomes.</title>
        <authorList>
            <person name="Floudas D."/>
            <person name="Binder M."/>
            <person name="Riley R."/>
            <person name="Barry K."/>
            <person name="Blanchette R.A."/>
            <person name="Henrissat B."/>
            <person name="Martinez A.T."/>
            <person name="Otillar R."/>
            <person name="Spatafora J.W."/>
            <person name="Yadav J.S."/>
            <person name="Aerts A."/>
            <person name="Benoit I."/>
            <person name="Boyd A."/>
            <person name="Carlson A."/>
            <person name="Copeland A."/>
            <person name="Coutinho P.M."/>
            <person name="de Vries R.P."/>
            <person name="Ferreira P."/>
            <person name="Findley K."/>
            <person name="Foster B."/>
            <person name="Gaskell J."/>
            <person name="Glotzer D."/>
            <person name="Gorecki P."/>
            <person name="Heitman J."/>
            <person name="Hesse C."/>
            <person name="Hori C."/>
            <person name="Igarashi K."/>
            <person name="Jurgens J.A."/>
            <person name="Kallen N."/>
            <person name="Kersten P."/>
            <person name="Kohler A."/>
            <person name="Kuees U."/>
            <person name="Kumar T.K.A."/>
            <person name="Kuo A."/>
            <person name="LaButti K."/>
            <person name="Larrondo L.F."/>
            <person name="Lindquist E."/>
            <person name="Ling A."/>
            <person name="Lombard V."/>
            <person name="Lucas S."/>
            <person name="Lundell T."/>
            <person name="Martin R."/>
            <person name="McLaughlin D.J."/>
            <person name="Morgenstern I."/>
            <person name="Morin E."/>
            <person name="Murat C."/>
            <person name="Nagy L.G."/>
            <person name="Nolan M."/>
            <person name="Ohm R.A."/>
            <person name="Patyshakuliyeva A."/>
            <person name="Rokas A."/>
            <person name="Ruiz-Duenas F.J."/>
            <person name="Sabat G."/>
            <person name="Salamov A."/>
            <person name="Samejima M."/>
            <person name="Schmutz J."/>
            <person name="Slot J.C."/>
            <person name="St John F."/>
            <person name="Stenlid J."/>
            <person name="Sun H."/>
            <person name="Sun S."/>
            <person name="Syed K."/>
            <person name="Tsang A."/>
            <person name="Wiebenga A."/>
            <person name="Young D."/>
            <person name="Pisabarro A."/>
            <person name="Eastwood D.C."/>
            <person name="Martin F."/>
            <person name="Cullen D."/>
            <person name="Grigoriev I.V."/>
            <person name="Hibbett D.S."/>
        </authorList>
    </citation>
    <scope>NUCLEOTIDE SEQUENCE [LARGE SCALE GENOMIC DNA]</scope>
    <source>
        <strain evidence="3">RWD-64-598 SS2</strain>
    </source>
</reference>
<feature type="non-terminal residue" evidence="2">
    <location>
        <position position="150"/>
    </location>
</feature>
<sequence length="150" mass="16718">MVFKSFLSFPFLSVIDLRHTGCSFRRAPELAGFAQSANHGLFVPTPLATSYSMLEELTKSPLYPCPIASSYRLDISRLYHHASANNSHVLGNDTKLALNPHSGGVTPSLFYRRNMKQEPILTRSTLPDPLALERTPPPWNTSLLEPPQKL</sequence>
<accession>A0A5M3N1D4</accession>
<dbReference type="RefSeq" id="XP_007764289.1">
    <property type="nucleotide sequence ID" value="XM_007766099.1"/>
</dbReference>
<comment type="caution">
    <text evidence="2">The sequence shown here is derived from an EMBL/GenBank/DDBJ whole genome shotgun (WGS) entry which is preliminary data.</text>
</comment>
<proteinExistence type="predicted"/>